<evidence type="ECO:0000313" key="10">
    <source>
        <dbReference type="Proteomes" id="UP000244896"/>
    </source>
</evidence>
<comment type="subcellular location">
    <subcellularLocation>
        <location evidence="1">Cell membrane</location>
        <topology evidence="1">Multi-pass membrane protein</topology>
    </subcellularLocation>
</comment>
<dbReference type="Gene3D" id="3.30.460.20">
    <property type="entry name" value="CorA soluble domain-like"/>
    <property type="match status" value="1"/>
</dbReference>
<accession>A0A2U8E5B1</accession>
<comment type="similarity">
    <text evidence="2">Belongs to the CorA metal ion transporter (MIT) (TC 1.A.35) family.</text>
</comment>
<dbReference type="PANTHER" id="PTHR46494">
    <property type="entry name" value="CORA FAMILY METAL ION TRANSPORTER (EUROFUNG)"/>
    <property type="match status" value="1"/>
</dbReference>
<dbReference type="PANTHER" id="PTHR46494:SF1">
    <property type="entry name" value="CORA FAMILY METAL ION TRANSPORTER (EUROFUNG)"/>
    <property type="match status" value="1"/>
</dbReference>
<protein>
    <submittedName>
        <fullName evidence="9">Magnesium transporter</fullName>
    </submittedName>
</protein>
<dbReference type="Gene3D" id="1.20.58.340">
    <property type="entry name" value="Magnesium transport protein CorA, transmembrane region"/>
    <property type="match status" value="2"/>
</dbReference>
<keyword evidence="10" id="KW-1185">Reference proteome</keyword>
<keyword evidence="6 8" id="KW-1133">Transmembrane helix</keyword>
<evidence type="ECO:0000256" key="5">
    <source>
        <dbReference type="ARBA" id="ARBA00022692"/>
    </source>
</evidence>
<sequence length="331" mass="37568">MKNGECGMITSLVYRGNKFSALNPAPETLAAVREEPGALLWVDLSNPTDEEIKFILDSTFHFHPLAIEDCVSDAPVPKVEMYDDCMHLVMHAVTCDDEELFKTNEIDLFVGRNFLVSYHRAPQPVIESVLERMSKTSSALVRGPDRFAHTILDGMVDGYKPFLETLRLQVEGLAQRVIQRIDAEELFPRIVALRKQLSQLRQIVRPQRAVALELAQGKNRYIRNVMLPYMRDLEEELGRIETQAASLSDQLILSFRIFLNKTNHEANAGIRVMTAITALTFPTILIGGWYGMNFLDDMPELKMRYGYLCAAVAALLGTVGVWIFMRCKKWL</sequence>
<dbReference type="KEGG" id="elut:CKA38_12425"/>
<dbReference type="GO" id="GO:0005886">
    <property type="term" value="C:plasma membrane"/>
    <property type="evidence" value="ECO:0007669"/>
    <property type="project" value="UniProtKB-SubCell"/>
</dbReference>
<keyword evidence="7 8" id="KW-0472">Membrane</keyword>
<dbReference type="EMBL" id="CP023004">
    <property type="protein sequence ID" value="AWI09945.1"/>
    <property type="molecule type" value="Genomic_DNA"/>
</dbReference>
<keyword evidence="3" id="KW-0813">Transport</keyword>
<proteinExistence type="inferred from homology"/>
<dbReference type="InterPro" id="IPR045863">
    <property type="entry name" value="CorA_TM1_TM2"/>
</dbReference>
<dbReference type="InterPro" id="IPR002523">
    <property type="entry name" value="MgTranspt_CorA/ZnTranspt_ZntB"/>
</dbReference>
<reference evidence="9 10" key="1">
    <citation type="journal article" date="2018" name="Syst. Appl. Microbiol.">
        <title>Ereboglobus luteus gen. nov. sp. nov. from cockroach guts, and new insights into the oxygen relationship of the genera Opitutus and Didymococcus (Verrucomicrobia: Opitutaceae).</title>
        <authorList>
            <person name="Tegtmeier D."/>
            <person name="Belitz A."/>
            <person name="Radek R."/>
            <person name="Heimerl T."/>
            <person name="Brune A."/>
        </authorList>
    </citation>
    <scope>NUCLEOTIDE SEQUENCE [LARGE SCALE GENOMIC DNA]</scope>
    <source>
        <strain evidence="9 10">Ho45</strain>
    </source>
</reference>
<feature type="transmembrane region" description="Helical" evidence="8">
    <location>
        <begin position="304"/>
        <end position="325"/>
    </location>
</feature>
<dbReference type="AlphaFoldDB" id="A0A2U8E5B1"/>
<dbReference type="GO" id="GO:0000287">
    <property type="term" value="F:magnesium ion binding"/>
    <property type="evidence" value="ECO:0007669"/>
    <property type="project" value="TreeGrafter"/>
</dbReference>
<dbReference type="InterPro" id="IPR045861">
    <property type="entry name" value="CorA_cytoplasmic_dom"/>
</dbReference>
<dbReference type="GO" id="GO:0050897">
    <property type="term" value="F:cobalt ion binding"/>
    <property type="evidence" value="ECO:0007669"/>
    <property type="project" value="TreeGrafter"/>
</dbReference>
<dbReference type="OrthoDB" id="9803416at2"/>
<evidence type="ECO:0000256" key="2">
    <source>
        <dbReference type="ARBA" id="ARBA00009765"/>
    </source>
</evidence>
<organism evidence="9 10">
    <name type="scientific">Ereboglobus luteus</name>
    <dbReference type="NCBI Taxonomy" id="1796921"/>
    <lineage>
        <taxon>Bacteria</taxon>
        <taxon>Pseudomonadati</taxon>
        <taxon>Verrucomicrobiota</taxon>
        <taxon>Opitutia</taxon>
        <taxon>Opitutales</taxon>
        <taxon>Opitutaceae</taxon>
        <taxon>Ereboglobus</taxon>
    </lineage>
</organism>
<evidence type="ECO:0000256" key="1">
    <source>
        <dbReference type="ARBA" id="ARBA00004651"/>
    </source>
</evidence>
<dbReference type="GO" id="GO:0015095">
    <property type="term" value="F:magnesium ion transmembrane transporter activity"/>
    <property type="evidence" value="ECO:0007669"/>
    <property type="project" value="TreeGrafter"/>
</dbReference>
<evidence type="ECO:0000256" key="3">
    <source>
        <dbReference type="ARBA" id="ARBA00022448"/>
    </source>
</evidence>
<dbReference type="Pfam" id="PF01544">
    <property type="entry name" value="CorA"/>
    <property type="match status" value="1"/>
</dbReference>
<evidence type="ECO:0000256" key="6">
    <source>
        <dbReference type="ARBA" id="ARBA00022989"/>
    </source>
</evidence>
<dbReference type="Proteomes" id="UP000244896">
    <property type="component" value="Chromosome"/>
</dbReference>
<feature type="transmembrane region" description="Helical" evidence="8">
    <location>
        <begin position="268"/>
        <end position="292"/>
    </location>
</feature>
<name>A0A2U8E5B1_9BACT</name>
<dbReference type="CDD" id="cd12822">
    <property type="entry name" value="TmCorA-like"/>
    <property type="match status" value="1"/>
</dbReference>
<keyword evidence="4" id="KW-1003">Cell membrane</keyword>
<evidence type="ECO:0000256" key="4">
    <source>
        <dbReference type="ARBA" id="ARBA00022475"/>
    </source>
</evidence>
<dbReference type="GO" id="GO:0015087">
    <property type="term" value="F:cobalt ion transmembrane transporter activity"/>
    <property type="evidence" value="ECO:0007669"/>
    <property type="project" value="TreeGrafter"/>
</dbReference>
<dbReference type="SUPFAM" id="SSF143865">
    <property type="entry name" value="CorA soluble domain-like"/>
    <property type="match status" value="1"/>
</dbReference>
<dbReference type="SUPFAM" id="SSF144083">
    <property type="entry name" value="Magnesium transport protein CorA, transmembrane region"/>
    <property type="match status" value="1"/>
</dbReference>
<evidence type="ECO:0000256" key="7">
    <source>
        <dbReference type="ARBA" id="ARBA00023136"/>
    </source>
</evidence>
<evidence type="ECO:0000256" key="8">
    <source>
        <dbReference type="SAM" id="Phobius"/>
    </source>
</evidence>
<keyword evidence="5 8" id="KW-0812">Transmembrane</keyword>
<gene>
    <name evidence="9" type="ORF">CKA38_12425</name>
</gene>
<evidence type="ECO:0000313" key="9">
    <source>
        <dbReference type="EMBL" id="AWI09945.1"/>
    </source>
</evidence>